<dbReference type="Gene3D" id="1.10.1670.10">
    <property type="entry name" value="Helix-hairpin-Helix base-excision DNA repair enzymes (C-terminal)"/>
    <property type="match status" value="1"/>
</dbReference>
<dbReference type="GO" id="GO:0051539">
    <property type="term" value="F:4 iron, 4 sulfur cluster binding"/>
    <property type="evidence" value="ECO:0007669"/>
    <property type="project" value="UniProtKB-KW"/>
</dbReference>
<dbReference type="GO" id="GO:0003677">
    <property type="term" value="F:DNA binding"/>
    <property type="evidence" value="ECO:0007669"/>
    <property type="project" value="InterPro"/>
</dbReference>
<dbReference type="PIRSF" id="PIRSF001435">
    <property type="entry name" value="Nth"/>
    <property type="match status" value="1"/>
</dbReference>
<proteinExistence type="inferred from homology"/>
<organism evidence="12">
    <name type="scientific">Hydrogenobacter sp</name>
    <dbReference type="NCBI Taxonomy" id="2152829"/>
    <lineage>
        <taxon>Bacteria</taxon>
        <taxon>Pseudomonadati</taxon>
        <taxon>Aquificota</taxon>
        <taxon>Aquificia</taxon>
        <taxon>Aquificales</taxon>
        <taxon>Aquificaceae</taxon>
        <taxon>Hydrogenobacter</taxon>
    </lineage>
</organism>
<comment type="similarity">
    <text evidence="1">Belongs to the Nth/MutY family.</text>
</comment>
<dbReference type="InterPro" id="IPR000445">
    <property type="entry name" value="HhH_motif"/>
</dbReference>
<dbReference type="CDD" id="cd00056">
    <property type="entry name" value="ENDO3c"/>
    <property type="match status" value="1"/>
</dbReference>
<keyword evidence="3" id="KW-0479">Metal-binding</keyword>
<name>A0A7C2V453_9AQUI</name>
<dbReference type="PANTHER" id="PTHR10359">
    <property type="entry name" value="A/G-SPECIFIC ADENINE GLYCOSYLASE/ENDONUCLEASE III"/>
    <property type="match status" value="1"/>
</dbReference>
<dbReference type="InterPro" id="IPR023170">
    <property type="entry name" value="HhH_base_excis_C"/>
</dbReference>
<evidence type="ECO:0000259" key="11">
    <source>
        <dbReference type="SMART" id="SM00478"/>
    </source>
</evidence>
<dbReference type="GO" id="GO:0004519">
    <property type="term" value="F:endonuclease activity"/>
    <property type="evidence" value="ECO:0007669"/>
    <property type="project" value="UniProtKB-KW"/>
</dbReference>
<protein>
    <submittedName>
        <fullName evidence="12">Endonuclease III domain-containing protein</fullName>
    </submittedName>
</protein>
<keyword evidence="6" id="KW-0408">Iron</keyword>
<dbReference type="GO" id="GO:0046872">
    <property type="term" value="F:metal ion binding"/>
    <property type="evidence" value="ECO:0007669"/>
    <property type="project" value="UniProtKB-KW"/>
</dbReference>
<evidence type="ECO:0000256" key="4">
    <source>
        <dbReference type="ARBA" id="ARBA00022763"/>
    </source>
</evidence>
<comment type="caution">
    <text evidence="12">The sequence shown here is derived from an EMBL/GenBank/DDBJ whole genome shotgun (WGS) entry which is preliminary data.</text>
</comment>
<dbReference type="SMART" id="SM00278">
    <property type="entry name" value="HhH1"/>
    <property type="match status" value="2"/>
</dbReference>
<evidence type="ECO:0000259" key="10">
    <source>
        <dbReference type="SMART" id="SM00278"/>
    </source>
</evidence>
<accession>A0A7C2V453</accession>
<gene>
    <name evidence="12" type="ORF">ENO47_00680</name>
    <name evidence="13" type="ORF">ENO47_05210</name>
    <name evidence="14" type="ORF">ENO47_06735</name>
</gene>
<evidence type="ECO:0000256" key="5">
    <source>
        <dbReference type="ARBA" id="ARBA00022801"/>
    </source>
</evidence>
<dbReference type="InterPro" id="IPR003265">
    <property type="entry name" value="HhH-GPD_domain"/>
</dbReference>
<dbReference type="SMART" id="SM00478">
    <property type="entry name" value="ENDO3c"/>
    <property type="match status" value="1"/>
</dbReference>
<dbReference type="EMBL" id="DSFP01000015">
    <property type="protein sequence ID" value="HEW45182.1"/>
    <property type="molecule type" value="Genomic_DNA"/>
</dbReference>
<dbReference type="AlphaFoldDB" id="A0A7C2V453"/>
<keyword evidence="4" id="KW-0227">DNA damage</keyword>
<dbReference type="SUPFAM" id="SSF48150">
    <property type="entry name" value="DNA-glycosylase"/>
    <property type="match status" value="1"/>
</dbReference>
<dbReference type="GO" id="GO:0019104">
    <property type="term" value="F:DNA N-glycosylase activity"/>
    <property type="evidence" value="ECO:0007669"/>
    <property type="project" value="UniProtKB-ARBA"/>
</dbReference>
<evidence type="ECO:0000256" key="3">
    <source>
        <dbReference type="ARBA" id="ARBA00022723"/>
    </source>
</evidence>
<feature type="domain" description="Helix-hairpin-helix DNA-binding motif class 1" evidence="10">
    <location>
        <begin position="80"/>
        <end position="99"/>
    </location>
</feature>
<dbReference type="PANTHER" id="PTHR10359:SF19">
    <property type="entry name" value="DNA REPAIR GLYCOSYLASE MJ1434-RELATED"/>
    <property type="match status" value="1"/>
</dbReference>
<dbReference type="EMBL" id="DSFP01000059">
    <property type="protein sequence ID" value="HEW46342.1"/>
    <property type="molecule type" value="Genomic_DNA"/>
</dbReference>
<evidence type="ECO:0000256" key="8">
    <source>
        <dbReference type="ARBA" id="ARBA00023204"/>
    </source>
</evidence>
<evidence type="ECO:0000313" key="14">
    <source>
        <dbReference type="EMBL" id="HEW46342.1"/>
    </source>
</evidence>
<dbReference type="Pfam" id="PF00730">
    <property type="entry name" value="HhH-GPD"/>
    <property type="match status" value="1"/>
</dbReference>
<evidence type="ECO:0000256" key="9">
    <source>
        <dbReference type="ARBA" id="ARBA00023295"/>
    </source>
</evidence>
<keyword evidence="7" id="KW-0411">Iron-sulfur</keyword>
<evidence type="ECO:0000256" key="7">
    <source>
        <dbReference type="ARBA" id="ARBA00023014"/>
    </source>
</evidence>
<feature type="domain" description="HhH-GPD" evidence="11">
    <location>
        <begin position="44"/>
        <end position="192"/>
    </location>
</feature>
<feature type="domain" description="Helix-hairpin-helix DNA-binding motif class 1" evidence="10">
    <location>
        <begin position="115"/>
        <end position="134"/>
    </location>
</feature>
<dbReference type="InterPro" id="IPR011257">
    <property type="entry name" value="DNA_glycosylase"/>
</dbReference>
<keyword evidence="2" id="KW-0004">4Fe-4S</keyword>
<evidence type="ECO:0000256" key="1">
    <source>
        <dbReference type="ARBA" id="ARBA00008343"/>
    </source>
</evidence>
<reference evidence="12" key="1">
    <citation type="journal article" date="2020" name="mSystems">
        <title>Genome- and Community-Level Interaction Insights into Carbon Utilization and Element Cycling Functions of Hydrothermarchaeota in Hydrothermal Sediment.</title>
        <authorList>
            <person name="Zhou Z."/>
            <person name="Liu Y."/>
            <person name="Xu W."/>
            <person name="Pan J."/>
            <person name="Luo Z.H."/>
            <person name="Li M."/>
        </authorList>
    </citation>
    <scope>NUCLEOTIDE SEQUENCE [LARGE SCALE GENOMIC DNA]</scope>
    <source>
        <strain evidence="12">SpSt-132</strain>
    </source>
</reference>
<keyword evidence="5" id="KW-0378">Hydrolase</keyword>
<sequence>MRLEDLYKLLFDLYGPQGWWPVDEEYHKQKGTDKREEIIIGAILTQNTSWKNVERALENLKRYGELSLRFVRYTDMDKLKELIRPSGFYNQKAKRLKDVASFLDPTDKVQSVSREELLKVPGIGKETADAILLYAGNRLNFVIDKYTQRFMRRFMNIDGNYDSLKKFFEESLPKDIEIYKEFHALIDEHAKRYCKSTPLCGECPLKRLCFSAGPSF</sequence>
<keyword evidence="8" id="KW-0234">DNA repair</keyword>
<dbReference type="EMBL" id="DSFP01000042">
    <property type="protein sequence ID" value="HEW46055.1"/>
    <property type="molecule type" value="Genomic_DNA"/>
</dbReference>
<evidence type="ECO:0000313" key="12">
    <source>
        <dbReference type="EMBL" id="HEW45182.1"/>
    </source>
</evidence>
<evidence type="ECO:0000256" key="6">
    <source>
        <dbReference type="ARBA" id="ARBA00023004"/>
    </source>
</evidence>
<keyword evidence="9" id="KW-0326">Glycosidase</keyword>
<dbReference type="Gene3D" id="1.10.340.30">
    <property type="entry name" value="Hypothetical protein, domain 2"/>
    <property type="match status" value="1"/>
</dbReference>
<dbReference type="InterPro" id="IPR003583">
    <property type="entry name" value="Hlx-hairpin-Hlx_DNA-bd_motif"/>
</dbReference>
<evidence type="ECO:0000313" key="13">
    <source>
        <dbReference type="EMBL" id="HEW46055.1"/>
    </source>
</evidence>
<dbReference type="GO" id="GO:0006284">
    <property type="term" value="P:base-excision repair"/>
    <property type="evidence" value="ECO:0007669"/>
    <property type="project" value="InterPro"/>
</dbReference>
<dbReference type="Pfam" id="PF00633">
    <property type="entry name" value="HHH"/>
    <property type="match status" value="1"/>
</dbReference>
<evidence type="ECO:0000256" key="2">
    <source>
        <dbReference type="ARBA" id="ARBA00022485"/>
    </source>
</evidence>
<keyword evidence="12" id="KW-0540">Nuclease</keyword>
<keyword evidence="12" id="KW-0255">Endonuclease</keyword>